<evidence type="ECO:0000313" key="2">
    <source>
        <dbReference type="EMBL" id="KFI63029.1"/>
    </source>
</evidence>
<organism evidence="2 3">
    <name type="scientific">Bifidobacterium cuniculi</name>
    <dbReference type="NCBI Taxonomy" id="1688"/>
    <lineage>
        <taxon>Bacteria</taxon>
        <taxon>Bacillati</taxon>
        <taxon>Actinomycetota</taxon>
        <taxon>Actinomycetes</taxon>
        <taxon>Bifidobacteriales</taxon>
        <taxon>Bifidobacteriaceae</taxon>
        <taxon>Bifidobacterium</taxon>
    </lineage>
</organism>
<dbReference type="InterPro" id="IPR021122">
    <property type="entry name" value="RNA_ligase_dom_REL/Rnl2"/>
</dbReference>
<evidence type="ECO:0000313" key="3">
    <source>
        <dbReference type="Proteomes" id="UP000029067"/>
    </source>
</evidence>
<gene>
    <name evidence="2" type="ORF">BCUN_0862</name>
</gene>
<dbReference type="EMBL" id="JGYV01000010">
    <property type="protein sequence ID" value="KFI63029.1"/>
    <property type="molecule type" value="Genomic_DNA"/>
</dbReference>
<comment type="caution">
    <text evidence="2">The sequence shown here is derived from an EMBL/GenBank/DDBJ whole genome shotgun (WGS) entry which is preliminary data.</text>
</comment>
<dbReference type="AlphaFoldDB" id="A0A087AW79"/>
<accession>A0A087AW79</accession>
<dbReference type="Pfam" id="PF21189">
    <property type="entry name" value="PHA02142"/>
    <property type="match status" value="1"/>
</dbReference>
<dbReference type="Proteomes" id="UP000029067">
    <property type="component" value="Unassembled WGS sequence"/>
</dbReference>
<reference evidence="2 3" key="1">
    <citation type="submission" date="2014-03" db="EMBL/GenBank/DDBJ databases">
        <title>Genomics of Bifidobacteria.</title>
        <authorList>
            <person name="Ventura M."/>
            <person name="Milani C."/>
            <person name="Lugli G.A."/>
        </authorList>
    </citation>
    <scope>NUCLEOTIDE SEQUENCE [LARGE SCALE GENOMIC DNA]</scope>
    <source>
        <strain evidence="2 3">LMG 10738</strain>
    </source>
</reference>
<feature type="domain" description="RNA ligase" evidence="1">
    <location>
        <begin position="190"/>
        <end position="340"/>
    </location>
</feature>
<proteinExistence type="predicted"/>
<sequence length="375" mass="41757">MSIRTLVSVQTITRIDPIAGADRIVLAHVLGWKVIISKDMGLAVGDRVAYFETDSLLPETDPRYSQFMPRGVRHMAFTDPDTGETMEVSGHVLRTMKMRGVYSQGLIMPLPELGLDPSLPVGSDITEACHVIKYEPPVFTGRGANRQDKALQRAAQGIIGEFNAPCSKSDAPRAQTLTGIWHELCKLEAVPTVKVDGMSLTFFFDGSELRMFTRNYEVDPTHPDWRDACELAHRYFTSRIGGLSVFDIGMGMCVQAEYAGPGINGNRQKLAKRDLFVFAVWQDGEKLPRDEWEGSFLAHAAPEINPWEYPLADSMDTLISAVDGMRGRITPNVLDEGIVWHLNPDQPIPDTVRGELGDNLCFKIINNSYLTKHHL</sequence>
<keyword evidence="3" id="KW-1185">Reference proteome</keyword>
<dbReference type="eggNOG" id="ENOG5033IS7">
    <property type="taxonomic scope" value="Bacteria"/>
</dbReference>
<dbReference type="OrthoDB" id="9255590at2"/>
<dbReference type="GO" id="GO:0016874">
    <property type="term" value="F:ligase activity"/>
    <property type="evidence" value="ECO:0007669"/>
    <property type="project" value="UniProtKB-KW"/>
</dbReference>
<keyword evidence="2" id="KW-0436">Ligase</keyword>
<name>A0A087AW79_9BIFI</name>
<evidence type="ECO:0000259" key="1">
    <source>
        <dbReference type="Pfam" id="PF09414"/>
    </source>
</evidence>
<protein>
    <submittedName>
        <fullName evidence="2">Putative RNA ligase</fullName>
    </submittedName>
</protein>
<dbReference type="RefSeq" id="WP_033515591.1">
    <property type="nucleotide sequence ID" value="NZ_JGYV01000010.1"/>
</dbReference>
<dbReference type="Pfam" id="PF09414">
    <property type="entry name" value="RNA_ligase"/>
    <property type="match status" value="1"/>
</dbReference>
<dbReference type="STRING" id="1688.BCUN_0862"/>